<protein>
    <submittedName>
        <fullName evidence="3">Uncharacterized protein</fullName>
    </submittedName>
</protein>
<dbReference type="WBParaSite" id="jg3130">
    <property type="protein sequence ID" value="jg3130"/>
    <property type="gene ID" value="jg3130"/>
</dbReference>
<accession>A0A915E7D9</accession>
<dbReference type="AlphaFoldDB" id="A0A915E7D9"/>
<evidence type="ECO:0000313" key="3">
    <source>
        <dbReference type="WBParaSite" id="jg3130"/>
    </source>
</evidence>
<organism evidence="2 3">
    <name type="scientific">Ditylenchus dipsaci</name>
    <dbReference type="NCBI Taxonomy" id="166011"/>
    <lineage>
        <taxon>Eukaryota</taxon>
        <taxon>Metazoa</taxon>
        <taxon>Ecdysozoa</taxon>
        <taxon>Nematoda</taxon>
        <taxon>Chromadorea</taxon>
        <taxon>Rhabditida</taxon>
        <taxon>Tylenchina</taxon>
        <taxon>Tylenchomorpha</taxon>
        <taxon>Sphaerularioidea</taxon>
        <taxon>Anguinidae</taxon>
        <taxon>Anguininae</taxon>
        <taxon>Ditylenchus</taxon>
    </lineage>
</organism>
<evidence type="ECO:0000256" key="1">
    <source>
        <dbReference type="SAM" id="MobiDB-lite"/>
    </source>
</evidence>
<sequence length="390" mass="44174">MRAKGFQISNNDYCPQLIIDGAISDALTFANIGMEKKERMAVALKAVLVSHSTLTASKDTYQVPYTTLQTYFHRIRHSLCFVLGDSGLPASSARIITTKITYSQLLEQLTHGPEASSKERRGVKIFRDDSNAANKENEYSSEGATPETLGREQGNRRFAKPKQIINTPTSSIQLRTRKSAESKQAPYSADEIPLSSKRPRKSNEQFVDEPTVPYNFAQQPKNSHEILVHCHKIFDLIKTGKFVATLAAIERHFPDLLEMQKELALLLNSNKLVEIARKLRVQYETKSANSSPSNTTNKLETQSQMFLEIGQISSDVMETIRIETAKKDIAEQSLQEAEKRVKLAFSILLQNNKPVSDDFEQHKLEQLVEYFRMLLIMLKIVPMSFSLFKK</sequence>
<keyword evidence="2" id="KW-1185">Reference proteome</keyword>
<reference evidence="3" key="1">
    <citation type="submission" date="2022-11" db="UniProtKB">
        <authorList>
            <consortium name="WormBaseParasite"/>
        </authorList>
    </citation>
    <scope>IDENTIFICATION</scope>
</reference>
<name>A0A915E7D9_9BILA</name>
<feature type="compositionally biased region" description="Polar residues" evidence="1">
    <location>
        <begin position="164"/>
        <end position="174"/>
    </location>
</feature>
<dbReference type="Proteomes" id="UP000887574">
    <property type="component" value="Unplaced"/>
</dbReference>
<feature type="region of interest" description="Disordered" evidence="1">
    <location>
        <begin position="112"/>
        <end position="205"/>
    </location>
</feature>
<feature type="compositionally biased region" description="Basic and acidic residues" evidence="1">
    <location>
        <begin position="116"/>
        <end position="138"/>
    </location>
</feature>
<proteinExistence type="predicted"/>
<evidence type="ECO:0000313" key="2">
    <source>
        <dbReference type="Proteomes" id="UP000887574"/>
    </source>
</evidence>